<evidence type="ECO:0000313" key="16">
    <source>
        <dbReference type="Proteomes" id="UP000501991"/>
    </source>
</evidence>
<keyword evidence="7 10" id="KW-0472">Membrane</keyword>
<dbReference type="Proteomes" id="UP000501991">
    <property type="component" value="Chromosome"/>
</dbReference>
<evidence type="ECO:0000256" key="6">
    <source>
        <dbReference type="ARBA" id="ARBA00023077"/>
    </source>
</evidence>
<evidence type="ECO:0000256" key="5">
    <source>
        <dbReference type="ARBA" id="ARBA00022692"/>
    </source>
</evidence>
<keyword evidence="16" id="KW-1185">Reference proteome</keyword>
<evidence type="ECO:0000313" key="15">
    <source>
        <dbReference type="EMBL" id="QID18830.1"/>
    </source>
</evidence>
<feature type="domain" description="TonB-dependent receptor-like beta-barrel" evidence="13">
    <location>
        <begin position="264"/>
        <end position="753"/>
    </location>
</feature>
<dbReference type="AlphaFoldDB" id="A0A6C1B914"/>
<dbReference type="Gene3D" id="2.40.170.20">
    <property type="entry name" value="TonB-dependent receptor, beta-barrel domain"/>
    <property type="match status" value="1"/>
</dbReference>
<evidence type="ECO:0000256" key="12">
    <source>
        <dbReference type="SAM" id="MobiDB-lite"/>
    </source>
</evidence>
<dbReference type="PROSITE" id="PS52016">
    <property type="entry name" value="TONB_DEPENDENT_REC_3"/>
    <property type="match status" value="1"/>
</dbReference>
<dbReference type="InterPro" id="IPR036942">
    <property type="entry name" value="Beta-barrel_TonB_sf"/>
</dbReference>
<dbReference type="PANTHER" id="PTHR32552">
    <property type="entry name" value="FERRICHROME IRON RECEPTOR-RELATED"/>
    <property type="match status" value="1"/>
</dbReference>
<comment type="subcellular location">
    <subcellularLocation>
        <location evidence="1 10">Cell outer membrane</location>
        <topology evidence="1 10">Multi-pass membrane protein</topology>
    </subcellularLocation>
</comment>
<dbReference type="GO" id="GO:0015891">
    <property type="term" value="P:siderophore transport"/>
    <property type="evidence" value="ECO:0007669"/>
    <property type="project" value="InterPro"/>
</dbReference>
<dbReference type="CDD" id="cd01347">
    <property type="entry name" value="ligand_gated_channel"/>
    <property type="match status" value="1"/>
</dbReference>
<dbReference type="PANTHER" id="PTHR32552:SF83">
    <property type="entry name" value="BLR3904 PROTEIN"/>
    <property type="match status" value="1"/>
</dbReference>
<evidence type="ECO:0000256" key="8">
    <source>
        <dbReference type="ARBA" id="ARBA00023170"/>
    </source>
</evidence>
<dbReference type="InterPro" id="IPR039426">
    <property type="entry name" value="TonB-dep_rcpt-like"/>
</dbReference>
<keyword evidence="8 15" id="KW-0675">Receptor</keyword>
<dbReference type="Pfam" id="PF07715">
    <property type="entry name" value="Plug"/>
    <property type="match status" value="1"/>
</dbReference>
<evidence type="ECO:0000256" key="10">
    <source>
        <dbReference type="PROSITE-ProRule" id="PRU01360"/>
    </source>
</evidence>
<dbReference type="GO" id="GO:0009279">
    <property type="term" value="C:cell outer membrane"/>
    <property type="evidence" value="ECO:0007669"/>
    <property type="project" value="UniProtKB-SubCell"/>
</dbReference>
<dbReference type="InterPro" id="IPR037066">
    <property type="entry name" value="Plug_dom_sf"/>
</dbReference>
<keyword evidence="3 10" id="KW-0813">Transport</keyword>
<dbReference type="EMBL" id="CP048836">
    <property type="protein sequence ID" value="QID18830.1"/>
    <property type="molecule type" value="Genomic_DNA"/>
</dbReference>
<evidence type="ECO:0000256" key="9">
    <source>
        <dbReference type="ARBA" id="ARBA00023237"/>
    </source>
</evidence>
<evidence type="ECO:0000259" key="13">
    <source>
        <dbReference type="Pfam" id="PF00593"/>
    </source>
</evidence>
<evidence type="ECO:0000256" key="11">
    <source>
        <dbReference type="RuleBase" id="RU003357"/>
    </source>
</evidence>
<name>A0A6C1B914_9RHOO</name>
<evidence type="ECO:0000256" key="2">
    <source>
        <dbReference type="ARBA" id="ARBA00009810"/>
    </source>
</evidence>
<dbReference type="Pfam" id="PF00593">
    <property type="entry name" value="TonB_dep_Rec_b-barrel"/>
    <property type="match status" value="1"/>
</dbReference>
<dbReference type="GO" id="GO:0038023">
    <property type="term" value="F:signaling receptor activity"/>
    <property type="evidence" value="ECO:0007669"/>
    <property type="project" value="InterPro"/>
</dbReference>
<dbReference type="RefSeq" id="WP_173766870.1">
    <property type="nucleotide sequence ID" value="NZ_CP048836.1"/>
</dbReference>
<keyword evidence="5 10" id="KW-0812">Transmembrane</keyword>
<dbReference type="InterPro" id="IPR000531">
    <property type="entry name" value="Beta-barrel_TonB"/>
</dbReference>
<organism evidence="15 16">
    <name type="scientific">Nitrogeniibacter mangrovi</name>
    <dbReference type="NCBI Taxonomy" id="2016596"/>
    <lineage>
        <taxon>Bacteria</taxon>
        <taxon>Pseudomonadati</taxon>
        <taxon>Pseudomonadota</taxon>
        <taxon>Betaproteobacteria</taxon>
        <taxon>Rhodocyclales</taxon>
        <taxon>Zoogloeaceae</taxon>
        <taxon>Nitrogeniibacter</taxon>
    </lineage>
</organism>
<dbReference type="GO" id="GO:0015344">
    <property type="term" value="F:siderophore uptake transmembrane transporter activity"/>
    <property type="evidence" value="ECO:0007669"/>
    <property type="project" value="TreeGrafter"/>
</dbReference>
<evidence type="ECO:0000256" key="4">
    <source>
        <dbReference type="ARBA" id="ARBA00022452"/>
    </source>
</evidence>
<evidence type="ECO:0000256" key="3">
    <source>
        <dbReference type="ARBA" id="ARBA00022448"/>
    </source>
</evidence>
<proteinExistence type="inferred from homology"/>
<evidence type="ECO:0000256" key="1">
    <source>
        <dbReference type="ARBA" id="ARBA00004571"/>
    </source>
</evidence>
<feature type="domain" description="TonB-dependent receptor plug" evidence="14">
    <location>
        <begin position="90"/>
        <end position="189"/>
    </location>
</feature>
<dbReference type="Gene3D" id="2.170.130.10">
    <property type="entry name" value="TonB-dependent receptor, plug domain"/>
    <property type="match status" value="1"/>
</dbReference>
<keyword evidence="4 10" id="KW-1134">Transmembrane beta strand</keyword>
<accession>A0A6C1B914</accession>
<comment type="similarity">
    <text evidence="2 10 11">Belongs to the TonB-dependent receptor family.</text>
</comment>
<dbReference type="NCBIfam" id="TIGR01783">
    <property type="entry name" value="TonB-siderophor"/>
    <property type="match status" value="1"/>
</dbReference>
<dbReference type="SUPFAM" id="SSF56935">
    <property type="entry name" value="Porins"/>
    <property type="match status" value="1"/>
</dbReference>
<protein>
    <submittedName>
        <fullName evidence="15">TonB-dependent siderophore receptor</fullName>
    </submittedName>
</protein>
<sequence>MTRQTRKPCIPASFRVPATASAGAMARTGLALGVSTFALMPMAMAQSAEAPATLAPVQVVGEAIDPNPDAEPGAPYKARTSGDERHVKPIAETPQTITVLTGQQMQDTGRSDLRDILRAQPGITLGTGENGNAFGDRYIIRGQEARSDVFVDGLRDPGMTVRESFAVEQLEITKGPSSTFAGRGATGGAINAITKQATTDVGFNKLSAGIGTDDYRRLTADSNVVINDMSAVRINLLHAYQEVPDRGPADRERNGVALSYNLRPTDTLDLTADYYHLDSDDRPDLGSWLDDQRKPTKHIPVYAQEQDFLESEIDTYTLRARYYIDGDTRVTNLTRYGTTTNGYVATGARATTTDPTDPNGVYDTVSLSTHQGWQEVEYFANQTNLYLDRELGEQFHQFIFSLEYTDHSVLNGQYDVTNATNCITAGRSGPRASTCIVDPSGNTIDGINSVLNRQISKGDPDIDWNVKTISLAAMDTVDLTDEWTLFAGLRYDRFDYRNVVTDRNGVTTEWKLDDGLWNGHLGLTWQFRPDANVYLTYSTASDFNGGESDVSSCDYGGICVPSTGPSGTLSTAERQALFAQSKPELSENIELGTKWNVNRGKLLLTAAFFQVTKSDVMEIVGGASYTDIGAINTGKYRVRGVEFGLAGNLTERLSAQAGLAIMNAKWLKSQDDTRVGAGLTNFPETSASVLLSYAVTPVFTVGGNVTYQGRKYSGTPESPEQLSVKVPDYTVLDLFAAYRFNRNLSARLNIGNVTDETYYLSAYRSGAFMYLGDARSARLTFNYDF</sequence>
<keyword evidence="6 11" id="KW-0798">TonB box</keyword>
<dbReference type="KEGG" id="azq:G3580_15100"/>
<reference evidence="15 16" key="1">
    <citation type="submission" date="2020-02" db="EMBL/GenBank/DDBJ databases">
        <title>Nitrogenibacter mangrovi gen. nov., sp. nov. isolated from mangrove sediment, a denitrifying betaproteobacterium.</title>
        <authorList>
            <person name="Liao H."/>
            <person name="Tian Y."/>
        </authorList>
    </citation>
    <scope>NUCLEOTIDE SEQUENCE [LARGE SCALE GENOMIC DNA]</scope>
    <source>
        <strain evidence="15 16">M9-3-2</strain>
    </source>
</reference>
<evidence type="ECO:0000256" key="7">
    <source>
        <dbReference type="ARBA" id="ARBA00023136"/>
    </source>
</evidence>
<keyword evidence="9 10" id="KW-0998">Cell outer membrane</keyword>
<evidence type="ECO:0000259" key="14">
    <source>
        <dbReference type="Pfam" id="PF07715"/>
    </source>
</evidence>
<feature type="region of interest" description="Disordered" evidence="12">
    <location>
        <begin position="64"/>
        <end position="83"/>
    </location>
</feature>
<gene>
    <name evidence="15" type="ORF">G3580_15100</name>
</gene>
<dbReference type="InterPro" id="IPR010105">
    <property type="entry name" value="TonB_sidphr_rcpt"/>
</dbReference>
<dbReference type="InterPro" id="IPR012910">
    <property type="entry name" value="Plug_dom"/>
</dbReference>